<dbReference type="EMBL" id="JPKZ01001930">
    <property type="protein sequence ID" value="KHN79267.1"/>
    <property type="molecule type" value="Genomic_DNA"/>
</dbReference>
<dbReference type="PANTHER" id="PTHR23423">
    <property type="entry name" value="ORGANIC SOLUTE TRANSPORTER-RELATED"/>
    <property type="match status" value="1"/>
</dbReference>
<evidence type="ECO:0000256" key="1">
    <source>
        <dbReference type="ARBA" id="ARBA00004141"/>
    </source>
</evidence>
<dbReference type="OrthoDB" id="5832279at2759"/>
<dbReference type="Proteomes" id="UP000031036">
    <property type="component" value="Unassembled WGS sequence"/>
</dbReference>
<keyword evidence="7" id="KW-1185">Reference proteome</keyword>
<name>A0A0B2VCZ2_TOXCA</name>
<organism evidence="6 7">
    <name type="scientific">Toxocara canis</name>
    <name type="common">Canine roundworm</name>
    <dbReference type="NCBI Taxonomy" id="6265"/>
    <lineage>
        <taxon>Eukaryota</taxon>
        <taxon>Metazoa</taxon>
        <taxon>Ecdysozoa</taxon>
        <taxon>Nematoda</taxon>
        <taxon>Chromadorea</taxon>
        <taxon>Rhabditida</taxon>
        <taxon>Spirurina</taxon>
        <taxon>Ascaridomorpha</taxon>
        <taxon>Ascaridoidea</taxon>
        <taxon>Toxocaridae</taxon>
        <taxon>Toxocara</taxon>
    </lineage>
</organism>
<evidence type="ECO:0000313" key="6">
    <source>
        <dbReference type="EMBL" id="KHN79267.1"/>
    </source>
</evidence>
<evidence type="ECO:0000256" key="2">
    <source>
        <dbReference type="ARBA" id="ARBA00022692"/>
    </source>
</evidence>
<feature type="transmembrane region" description="Helical" evidence="5">
    <location>
        <begin position="75"/>
        <end position="95"/>
    </location>
</feature>
<proteinExistence type="predicted"/>
<dbReference type="STRING" id="6265.A0A0B2VCZ2"/>
<dbReference type="AlphaFoldDB" id="A0A0B2VCZ2"/>
<dbReference type="SMART" id="SM01417">
    <property type="entry name" value="Solute_trans_a"/>
    <property type="match status" value="1"/>
</dbReference>
<evidence type="ECO:0000256" key="5">
    <source>
        <dbReference type="SAM" id="Phobius"/>
    </source>
</evidence>
<evidence type="ECO:0000256" key="4">
    <source>
        <dbReference type="ARBA" id="ARBA00023136"/>
    </source>
</evidence>
<dbReference type="Pfam" id="PF03619">
    <property type="entry name" value="Solute_trans_a"/>
    <property type="match status" value="1"/>
</dbReference>
<comment type="subcellular location">
    <subcellularLocation>
        <location evidence="1">Membrane</location>
        <topology evidence="1">Multi-pass membrane protein</topology>
    </subcellularLocation>
</comment>
<feature type="transmembrane region" description="Helical" evidence="5">
    <location>
        <begin position="37"/>
        <end position="63"/>
    </location>
</feature>
<reference evidence="6 7" key="1">
    <citation type="submission" date="2014-11" db="EMBL/GenBank/DDBJ databases">
        <title>Genetic blueprint of the zoonotic pathogen Toxocara canis.</title>
        <authorList>
            <person name="Zhu X.-Q."/>
            <person name="Korhonen P.K."/>
            <person name="Cai H."/>
            <person name="Young N.D."/>
            <person name="Nejsum P."/>
            <person name="von Samson-Himmelstjerna G."/>
            <person name="Boag P.R."/>
            <person name="Tan P."/>
            <person name="Li Q."/>
            <person name="Min J."/>
            <person name="Yang Y."/>
            <person name="Wang X."/>
            <person name="Fang X."/>
            <person name="Hall R.S."/>
            <person name="Hofmann A."/>
            <person name="Sternberg P.W."/>
            <person name="Jex A.R."/>
            <person name="Gasser R.B."/>
        </authorList>
    </citation>
    <scope>NUCLEOTIDE SEQUENCE [LARGE SCALE GENOMIC DNA]</scope>
    <source>
        <strain evidence="6">PN_DK_2014</strain>
    </source>
</reference>
<feature type="transmembrane region" description="Helical" evidence="5">
    <location>
        <begin position="101"/>
        <end position="122"/>
    </location>
</feature>
<evidence type="ECO:0000313" key="7">
    <source>
        <dbReference type="Proteomes" id="UP000031036"/>
    </source>
</evidence>
<protein>
    <submittedName>
        <fullName evidence="6">Organic solute transporter alpha-like protein 1</fullName>
    </submittedName>
</protein>
<dbReference type="InterPro" id="IPR005178">
    <property type="entry name" value="Ostalpha/TMEM184C"/>
</dbReference>
<keyword evidence="4 5" id="KW-0472">Membrane</keyword>
<keyword evidence="3 5" id="KW-1133">Transmembrane helix</keyword>
<dbReference type="GO" id="GO:0016020">
    <property type="term" value="C:membrane"/>
    <property type="evidence" value="ECO:0007669"/>
    <property type="project" value="UniProtKB-SubCell"/>
</dbReference>
<keyword evidence="2 5" id="KW-0812">Transmembrane</keyword>
<gene>
    <name evidence="6" type="primary">osta-1</name>
    <name evidence="6" type="ORF">Tcan_11945</name>
</gene>
<accession>A0A0B2VCZ2</accession>
<evidence type="ECO:0000256" key="3">
    <source>
        <dbReference type="ARBA" id="ARBA00022989"/>
    </source>
</evidence>
<comment type="caution">
    <text evidence="6">The sequence shown here is derived from an EMBL/GenBank/DDBJ whole genome shotgun (WGS) entry which is preliminary data.</text>
</comment>
<sequence length="333" mass="37861">MTESPFVEVTLARPPELFDVSKMPPTGADWLREMNSVYFAAIIIATIAVFAVVVMAVVHLYFIHYYIGNEPVQDNLYYLALLFPIMSICSLMAMYMPRCSIFMFTICLTYLMLCLLMVVNLLRNLFGSREAFSEYLESEDKKVLVSVPPLCCCCKCCPSITPTVINLRHIEWMVVQSPIARITIEVLLIVAFLEQTGYENILIIAQILEATSMLTATWACQMLIMVSQEKLQPYRFGAIFRFVNTTQVFVTLQKLIFDLVGKYHGFDSAPGIGPIMKALFWNNFTLTLEMCLMAGLATYLVSPERSAIFDLYGKRRYEPGRPPPLNSEKEDMV</sequence>
<feature type="transmembrane region" description="Helical" evidence="5">
    <location>
        <begin position="280"/>
        <end position="301"/>
    </location>
</feature>